<evidence type="ECO:0000259" key="2">
    <source>
        <dbReference type="Pfam" id="PF14257"/>
    </source>
</evidence>
<feature type="domain" description="DUF4349" evidence="2">
    <location>
        <begin position="2"/>
        <end position="69"/>
    </location>
</feature>
<feature type="transmembrane region" description="Helical" evidence="1">
    <location>
        <begin position="49"/>
        <end position="73"/>
    </location>
</feature>
<evidence type="ECO:0000256" key="1">
    <source>
        <dbReference type="SAM" id="Phobius"/>
    </source>
</evidence>
<dbReference type="Pfam" id="PF14257">
    <property type="entry name" value="DUF4349"/>
    <property type="match status" value="1"/>
</dbReference>
<gene>
    <name evidence="3" type="ORF">SDC9_168369</name>
</gene>
<comment type="caution">
    <text evidence="3">The sequence shown here is derived from an EMBL/GenBank/DDBJ whole genome shotgun (WGS) entry which is preliminary data.</text>
</comment>
<keyword evidence="1" id="KW-0812">Transmembrane</keyword>
<reference evidence="3" key="1">
    <citation type="submission" date="2019-08" db="EMBL/GenBank/DDBJ databases">
        <authorList>
            <person name="Kucharzyk K."/>
            <person name="Murdoch R.W."/>
            <person name="Higgins S."/>
            <person name="Loffler F."/>
        </authorList>
    </citation>
    <scope>NUCLEOTIDE SEQUENCE</scope>
</reference>
<dbReference type="AlphaFoldDB" id="A0A645G4Z4"/>
<keyword evidence="1" id="KW-0472">Membrane</keyword>
<organism evidence="3">
    <name type="scientific">bioreactor metagenome</name>
    <dbReference type="NCBI Taxonomy" id="1076179"/>
    <lineage>
        <taxon>unclassified sequences</taxon>
        <taxon>metagenomes</taxon>
        <taxon>ecological metagenomes</taxon>
    </lineage>
</organism>
<sequence>MVSYSQVSINLIEVIELTPNEKTPITLGDKIIAALKNSTEGLIDLCKSFLVFIALILPYVVVIIAVAFLISFFKKKLNIKGFKIKLPFKNKK</sequence>
<proteinExistence type="predicted"/>
<dbReference type="InterPro" id="IPR025645">
    <property type="entry name" value="DUF4349"/>
</dbReference>
<evidence type="ECO:0000313" key="3">
    <source>
        <dbReference type="EMBL" id="MPN20990.1"/>
    </source>
</evidence>
<name>A0A645G4Z4_9ZZZZ</name>
<protein>
    <recommendedName>
        <fullName evidence="2">DUF4349 domain-containing protein</fullName>
    </recommendedName>
</protein>
<accession>A0A645G4Z4</accession>
<keyword evidence="1" id="KW-1133">Transmembrane helix</keyword>
<dbReference type="EMBL" id="VSSQ01068859">
    <property type="protein sequence ID" value="MPN20990.1"/>
    <property type="molecule type" value="Genomic_DNA"/>
</dbReference>